<dbReference type="PANTHER" id="PTHR23142">
    <property type="entry name" value="PRE-MRNA-SPLICING FACTOR 38A-RELATED"/>
    <property type="match status" value="1"/>
</dbReference>
<evidence type="ECO:0000313" key="10">
    <source>
        <dbReference type="Proteomes" id="UP001431209"/>
    </source>
</evidence>
<organism evidence="9 10">
    <name type="scientific">Acrasis kona</name>
    <dbReference type="NCBI Taxonomy" id="1008807"/>
    <lineage>
        <taxon>Eukaryota</taxon>
        <taxon>Discoba</taxon>
        <taxon>Heterolobosea</taxon>
        <taxon>Tetramitia</taxon>
        <taxon>Eutetramitia</taxon>
        <taxon>Acrasidae</taxon>
        <taxon>Acrasis</taxon>
    </lineage>
</organism>
<evidence type="ECO:0000256" key="2">
    <source>
        <dbReference type="ARBA" id="ARBA00006164"/>
    </source>
</evidence>
<keyword evidence="6 7" id="KW-0539">Nucleus</keyword>
<dbReference type="AlphaFoldDB" id="A0AAW2YT71"/>
<comment type="caution">
    <text evidence="9">The sequence shown here is derived from an EMBL/GenBank/DDBJ whole genome shotgun (WGS) entry which is preliminary data.</text>
</comment>
<dbReference type="GO" id="GO:0000398">
    <property type="term" value="P:mRNA splicing, via spliceosome"/>
    <property type="evidence" value="ECO:0007669"/>
    <property type="project" value="UniProtKB-UniRule"/>
</dbReference>
<gene>
    <name evidence="9" type="ORF">AKO1_007119</name>
</gene>
<keyword evidence="5 7" id="KW-0508">mRNA splicing</keyword>
<dbReference type="Pfam" id="PF03371">
    <property type="entry name" value="PRP38"/>
    <property type="match status" value="1"/>
</dbReference>
<evidence type="ECO:0000256" key="4">
    <source>
        <dbReference type="ARBA" id="ARBA00022728"/>
    </source>
</evidence>
<evidence type="ECO:0000256" key="3">
    <source>
        <dbReference type="ARBA" id="ARBA00022664"/>
    </source>
</evidence>
<proteinExistence type="inferred from homology"/>
<name>A0AAW2YT71_9EUKA</name>
<dbReference type="Pfam" id="PF19252">
    <property type="entry name" value="HIND"/>
    <property type="match status" value="1"/>
</dbReference>
<evidence type="ECO:0000313" key="9">
    <source>
        <dbReference type="EMBL" id="KAL0480274.1"/>
    </source>
</evidence>
<feature type="region of interest" description="Disordered" evidence="8">
    <location>
        <begin position="1"/>
        <end position="20"/>
    </location>
</feature>
<keyword evidence="4 7" id="KW-0747">Spliceosome</keyword>
<accession>A0AAW2YT71</accession>
<dbReference type="InterPro" id="IPR005037">
    <property type="entry name" value="PRP38"/>
</dbReference>
<feature type="compositionally biased region" description="Basic and acidic residues" evidence="8">
    <location>
        <begin position="245"/>
        <end position="255"/>
    </location>
</feature>
<feature type="compositionally biased region" description="Basic and acidic residues" evidence="8">
    <location>
        <begin position="1"/>
        <end position="17"/>
    </location>
</feature>
<dbReference type="InterPro" id="IPR045347">
    <property type="entry name" value="HIND"/>
</dbReference>
<evidence type="ECO:0000256" key="6">
    <source>
        <dbReference type="ARBA" id="ARBA00023242"/>
    </source>
</evidence>
<reference evidence="9 10" key="1">
    <citation type="submission" date="2024-03" db="EMBL/GenBank/DDBJ databases">
        <title>The Acrasis kona genome and developmental transcriptomes reveal deep origins of eukaryotic multicellular pathways.</title>
        <authorList>
            <person name="Sheikh S."/>
            <person name="Fu C.-J."/>
            <person name="Brown M.W."/>
            <person name="Baldauf S.L."/>
        </authorList>
    </citation>
    <scope>NUCLEOTIDE SEQUENCE [LARGE SCALE GENOMIC DNA]</scope>
    <source>
        <strain evidence="9 10">ATCC MYA-3509</strain>
    </source>
</reference>
<sequence length="276" mass="32098">METDEIHNEEGDESPLREDDDSIVPIIHGTNAQNLVEKILRNKIMSCTYWKEHCFGLTADTLLDKAMELQFVGGTFGGNRKPTDFICLLYKLLQITPERDIIVQYITNEHYKYVTALGAIYFRLTASPVDIYQLLEPYYNDRRKLRRRKTDGSFDITHVDEFIEELLGTDFSCDMVLPFLPKRHTLEETEQIEPRKSKLDDVVDQVEAVEEEEKNNQEENSTFKLKLKGSNKRKRNVEVEQNEPEPSRKESRGNDEGLSIEETNKIRIELGLKPLK</sequence>
<comment type="similarity">
    <text evidence="2 7">Belongs to the PRP38 family.</text>
</comment>
<evidence type="ECO:0000256" key="1">
    <source>
        <dbReference type="ARBA" id="ARBA00004123"/>
    </source>
</evidence>
<keyword evidence="10" id="KW-1185">Reference proteome</keyword>
<feature type="region of interest" description="Disordered" evidence="8">
    <location>
        <begin position="209"/>
        <end position="263"/>
    </location>
</feature>
<comment type="subcellular location">
    <subcellularLocation>
        <location evidence="1 7">Nucleus</location>
    </subcellularLocation>
</comment>
<dbReference type="EMBL" id="JAOPGA020000651">
    <property type="protein sequence ID" value="KAL0480274.1"/>
    <property type="molecule type" value="Genomic_DNA"/>
</dbReference>
<evidence type="ECO:0000256" key="5">
    <source>
        <dbReference type="ARBA" id="ARBA00023187"/>
    </source>
</evidence>
<protein>
    <recommendedName>
        <fullName evidence="7">Pre-mRNA-splicing factor 38</fullName>
    </recommendedName>
</protein>
<feature type="compositionally biased region" description="Basic residues" evidence="8">
    <location>
        <begin position="225"/>
        <end position="235"/>
    </location>
</feature>
<comment type="function">
    <text evidence="7">Required for pre-mRNA splicing.</text>
</comment>
<evidence type="ECO:0000256" key="8">
    <source>
        <dbReference type="SAM" id="MobiDB-lite"/>
    </source>
</evidence>
<dbReference type="GO" id="GO:0046540">
    <property type="term" value="C:U4/U6 x U5 tri-snRNP complex"/>
    <property type="evidence" value="ECO:0007669"/>
    <property type="project" value="InterPro"/>
</dbReference>
<keyword evidence="3 7" id="KW-0507">mRNA processing</keyword>
<evidence type="ECO:0000256" key="7">
    <source>
        <dbReference type="RuleBase" id="RU367025"/>
    </source>
</evidence>
<dbReference type="GO" id="GO:0005681">
    <property type="term" value="C:spliceosomal complex"/>
    <property type="evidence" value="ECO:0007669"/>
    <property type="project" value="UniProtKB-KW"/>
</dbReference>
<dbReference type="Proteomes" id="UP001431209">
    <property type="component" value="Unassembled WGS sequence"/>
</dbReference>